<evidence type="ECO:0000256" key="3">
    <source>
        <dbReference type="ARBA" id="ARBA00022833"/>
    </source>
</evidence>
<dbReference type="GO" id="GO:0016846">
    <property type="term" value="F:carbon-sulfur lyase activity"/>
    <property type="evidence" value="ECO:0007669"/>
    <property type="project" value="InterPro"/>
</dbReference>
<dbReference type="AlphaFoldDB" id="A0A0B7KKI1"/>
<dbReference type="InterPro" id="IPR011057">
    <property type="entry name" value="Mss4-like_sf"/>
</dbReference>
<feature type="domain" description="CENP-V/GFA" evidence="4">
    <location>
        <begin position="12"/>
        <end position="128"/>
    </location>
</feature>
<dbReference type="Pfam" id="PF04828">
    <property type="entry name" value="GFA"/>
    <property type="match status" value="2"/>
</dbReference>
<evidence type="ECO:0000313" key="5">
    <source>
        <dbReference type="EMBL" id="CEO58138.1"/>
    </source>
</evidence>
<name>A0A0B7KKI1_BIOOC</name>
<dbReference type="InterPro" id="IPR052355">
    <property type="entry name" value="CENP-V-like"/>
</dbReference>
<evidence type="ECO:0000256" key="1">
    <source>
        <dbReference type="ARBA" id="ARBA00005495"/>
    </source>
</evidence>
<feature type="domain" description="CENP-V/GFA" evidence="4">
    <location>
        <begin position="151"/>
        <end position="277"/>
    </location>
</feature>
<evidence type="ECO:0000256" key="2">
    <source>
        <dbReference type="ARBA" id="ARBA00022723"/>
    </source>
</evidence>
<organism evidence="5">
    <name type="scientific">Bionectria ochroleuca</name>
    <name type="common">Gliocladium roseum</name>
    <dbReference type="NCBI Taxonomy" id="29856"/>
    <lineage>
        <taxon>Eukaryota</taxon>
        <taxon>Fungi</taxon>
        <taxon>Dikarya</taxon>
        <taxon>Ascomycota</taxon>
        <taxon>Pezizomycotina</taxon>
        <taxon>Sordariomycetes</taxon>
        <taxon>Hypocreomycetidae</taxon>
        <taxon>Hypocreales</taxon>
        <taxon>Bionectriaceae</taxon>
        <taxon>Clonostachys</taxon>
    </lineage>
</organism>
<dbReference type="InterPro" id="IPR006913">
    <property type="entry name" value="CENP-V/GFA"/>
</dbReference>
<dbReference type="SUPFAM" id="SSF51316">
    <property type="entry name" value="Mss4-like"/>
    <property type="match status" value="2"/>
</dbReference>
<reference evidence="5" key="1">
    <citation type="submission" date="2015-01" db="EMBL/GenBank/DDBJ databases">
        <authorList>
            <person name="Durling Mikael"/>
        </authorList>
    </citation>
    <scope>NUCLEOTIDE SEQUENCE</scope>
</reference>
<dbReference type="PROSITE" id="PS51891">
    <property type="entry name" value="CENP_V_GFA"/>
    <property type="match status" value="2"/>
</dbReference>
<evidence type="ECO:0000259" key="4">
    <source>
        <dbReference type="PROSITE" id="PS51891"/>
    </source>
</evidence>
<proteinExistence type="inferred from homology"/>
<dbReference type="EMBL" id="CDPU01000375">
    <property type="protein sequence ID" value="CEO58138.1"/>
    <property type="molecule type" value="Genomic_DNA"/>
</dbReference>
<keyword evidence="3" id="KW-0862">Zinc</keyword>
<sequence length="294" mass="32739">MVDVSPQSLKTYRGNCHCKLFVYEVELPIITTVDECNCSLCFKRGFLWAVVSTPDQFRIIKGDKNALTSYSWGSMARHYKFCPHCGTGVLSRSIISPADPSIAINVHSIQDLDTWSLDRTPIDGAALDPKYTHTSYTGPLPTEEVDSGKVYTGSCHCGRVQVALSSKPIDETFAEPVGECNCSICERNAYVWIWPLSVNVVLHGKEDDVGRYLCGRRVVAKTFCRVCGVPLTNKPVQLPEGQVMGLTDEERKGYEMIKLTHPVNVRVLENIHLTKLDVMRLTAGRDLPPTYVNP</sequence>
<dbReference type="PANTHER" id="PTHR28620:SF1">
    <property type="entry name" value="CENP-V_GFA DOMAIN-CONTAINING PROTEIN"/>
    <property type="match status" value="1"/>
</dbReference>
<dbReference type="GO" id="GO:0046872">
    <property type="term" value="F:metal ion binding"/>
    <property type="evidence" value="ECO:0007669"/>
    <property type="project" value="UniProtKB-KW"/>
</dbReference>
<dbReference type="Gene3D" id="2.170.150.70">
    <property type="match status" value="2"/>
</dbReference>
<gene>
    <name evidence="5" type="ORF">BN869_000014196_1</name>
</gene>
<comment type="similarity">
    <text evidence="1">Belongs to the Gfa family.</text>
</comment>
<keyword evidence="2" id="KW-0479">Metal-binding</keyword>
<protein>
    <recommendedName>
        <fullName evidence="4">CENP-V/GFA domain-containing protein</fullName>
    </recommendedName>
</protein>
<dbReference type="PANTHER" id="PTHR28620">
    <property type="entry name" value="CENTROMERE PROTEIN V"/>
    <property type="match status" value="1"/>
</dbReference>
<accession>A0A0B7KKI1</accession>